<keyword evidence="3" id="KW-1185">Reference proteome</keyword>
<evidence type="ECO:0000256" key="1">
    <source>
        <dbReference type="SAM" id="MobiDB-lite"/>
    </source>
</evidence>
<evidence type="ECO:0000313" key="3">
    <source>
        <dbReference type="Proteomes" id="UP001221757"/>
    </source>
</evidence>
<protein>
    <submittedName>
        <fullName evidence="2">Uncharacterized protein</fullName>
    </submittedName>
</protein>
<sequence length="570" mass="58972">MVSTRSNRASSPTPSDSSDMYWDEVDRVSASPAPSETADAIDWDSDSSAGPLESANATPTPAARLSSPATNNEDDPFLAADIERAKAESLGMPASHDPATDGASSSRRPEAEPGSPSKRLRANTSATTGAPAVRTSTAPTTPADTVAPAPAAIPATAANTALANAPAPMLAPAPAVGATYAVAAAAAPIAAAVPIAAAAAPAAAVGPALPPLWLTADGLPPRGSFTPTPAGGFHPIVYSPEALLHGVPPDLTVMYDDVAQPKFFVVVSGGNGAVMRTHGLIREALGDFSNIDPTSFTLCTLPTAANGTSPALWLVADIPPQLAQAIVDNRIISSIRITLFPLPYSMPIIGFVGVFAGFTLPNTDAGAIVARDLIRTAIAANNEIAQFVQTHRDAFGPQTSAEQAWTMFLASVAVHGIVLRVNDTNTVAWRLYVDPSTNDRNFWGQCRRLFGKLQIMTALYGTARLQRAFRCHICPSTDHPTPLCPLPNTPGWLGPTPATITALEEASRAAAAKAQEQMRDTFATAGGSGPGSGNGRAQGGPGKKPRGDGKGKKGGDYKGKGKRRERNDFF</sequence>
<dbReference type="AlphaFoldDB" id="A0AAD7CMS4"/>
<organism evidence="2 3">
    <name type="scientific">Mycena rosella</name>
    <name type="common">Pink bonnet</name>
    <name type="synonym">Agaricus rosellus</name>
    <dbReference type="NCBI Taxonomy" id="1033263"/>
    <lineage>
        <taxon>Eukaryota</taxon>
        <taxon>Fungi</taxon>
        <taxon>Dikarya</taxon>
        <taxon>Basidiomycota</taxon>
        <taxon>Agaricomycotina</taxon>
        <taxon>Agaricomycetes</taxon>
        <taxon>Agaricomycetidae</taxon>
        <taxon>Agaricales</taxon>
        <taxon>Marasmiineae</taxon>
        <taxon>Mycenaceae</taxon>
        <taxon>Mycena</taxon>
    </lineage>
</organism>
<dbReference type="EMBL" id="JARKIE010000328">
    <property type="protein sequence ID" value="KAJ7653866.1"/>
    <property type="molecule type" value="Genomic_DNA"/>
</dbReference>
<feature type="compositionally biased region" description="Gly residues" evidence="1">
    <location>
        <begin position="526"/>
        <end position="542"/>
    </location>
</feature>
<feature type="compositionally biased region" description="Low complexity" evidence="1">
    <location>
        <begin position="137"/>
        <end position="147"/>
    </location>
</feature>
<proteinExistence type="predicted"/>
<accession>A0AAD7CMS4</accession>
<feature type="compositionally biased region" description="Polar residues" evidence="1">
    <location>
        <begin position="1"/>
        <end position="18"/>
    </location>
</feature>
<evidence type="ECO:0000313" key="2">
    <source>
        <dbReference type="EMBL" id="KAJ7653866.1"/>
    </source>
</evidence>
<gene>
    <name evidence="2" type="ORF">B0H17DRAFT_1214524</name>
</gene>
<feature type="compositionally biased region" description="Basic and acidic residues" evidence="1">
    <location>
        <begin position="545"/>
        <end position="570"/>
    </location>
</feature>
<feature type="region of interest" description="Disordered" evidence="1">
    <location>
        <begin position="505"/>
        <end position="570"/>
    </location>
</feature>
<comment type="caution">
    <text evidence="2">The sequence shown here is derived from an EMBL/GenBank/DDBJ whole genome shotgun (WGS) entry which is preliminary data.</text>
</comment>
<name>A0AAD7CMS4_MYCRO</name>
<feature type="compositionally biased region" description="Low complexity" evidence="1">
    <location>
        <begin position="505"/>
        <end position="515"/>
    </location>
</feature>
<dbReference type="Proteomes" id="UP001221757">
    <property type="component" value="Unassembled WGS sequence"/>
</dbReference>
<reference evidence="2" key="1">
    <citation type="submission" date="2023-03" db="EMBL/GenBank/DDBJ databases">
        <title>Massive genome expansion in bonnet fungi (Mycena s.s.) driven by repeated elements and novel gene families across ecological guilds.</title>
        <authorList>
            <consortium name="Lawrence Berkeley National Laboratory"/>
            <person name="Harder C.B."/>
            <person name="Miyauchi S."/>
            <person name="Viragh M."/>
            <person name="Kuo A."/>
            <person name="Thoen E."/>
            <person name="Andreopoulos B."/>
            <person name="Lu D."/>
            <person name="Skrede I."/>
            <person name="Drula E."/>
            <person name="Henrissat B."/>
            <person name="Morin E."/>
            <person name="Kohler A."/>
            <person name="Barry K."/>
            <person name="LaButti K."/>
            <person name="Morin E."/>
            <person name="Salamov A."/>
            <person name="Lipzen A."/>
            <person name="Mereny Z."/>
            <person name="Hegedus B."/>
            <person name="Baldrian P."/>
            <person name="Stursova M."/>
            <person name="Weitz H."/>
            <person name="Taylor A."/>
            <person name="Grigoriev I.V."/>
            <person name="Nagy L.G."/>
            <person name="Martin F."/>
            <person name="Kauserud H."/>
        </authorList>
    </citation>
    <scope>NUCLEOTIDE SEQUENCE</scope>
    <source>
        <strain evidence="2">CBHHK067</strain>
    </source>
</reference>
<feature type="region of interest" description="Disordered" evidence="1">
    <location>
        <begin position="1"/>
        <end position="147"/>
    </location>
</feature>